<feature type="region of interest" description="Disordered" evidence="1">
    <location>
        <begin position="1"/>
        <end position="136"/>
    </location>
</feature>
<comment type="caution">
    <text evidence="2">The sequence shown here is derived from an EMBL/GenBank/DDBJ whole genome shotgun (WGS) entry which is preliminary data.</text>
</comment>
<evidence type="ECO:0000313" key="3">
    <source>
        <dbReference type="Proteomes" id="UP000076858"/>
    </source>
</evidence>
<reference evidence="2 3" key="1">
    <citation type="submission" date="2016-03" db="EMBL/GenBank/DDBJ databases">
        <title>EvidentialGene: Evidence-directed Construction of Genes on Genomes.</title>
        <authorList>
            <person name="Gilbert D.G."/>
            <person name="Choi J.-H."/>
            <person name="Mockaitis K."/>
            <person name="Colbourne J."/>
            <person name="Pfrender M."/>
        </authorList>
    </citation>
    <scope>NUCLEOTIDE SEQUENCE [LARGE SCALE GENOMIC DNA]</scope>
    <source>
        <strain evidence="2 3">Xinb3</strain>
        <tissue evidence="2">Complete organism</tissue>
    </source>
</reference>
<protein>
    <submittedName>
        <fullName evidence="2">Uncharacterized protein</fullName>
    </submittedName>
</protein>
<organism evidence="2 3">
    <name type="scientific">Daphnia magna</name>
    <dbReference type="NCBI Taxonomy" id="35525"/>
    <lineage>
        <taxon>Eukaryota</taxon>
        <taxon>Metazoa</taxon>
        <taxon>Ecdysozoa</taxon>
        <taxon>Arthropoda</taxon>
        <taxon>Crustacea</taxon>
        <taxon>Branchiopoda</taxon>
        <taxon>Diplostraca</taxon>
        <taxon>Cladocera</taxon>
        <taxon>Anomopoda</taxon>
        <taxon>Daphniidae</taxon>
        <taxon>Daphnia</taxon>
    </lineage>
</organism>
<proteinExistence type="predicted"/>
<keyword evidence="3" id="KW-1185">Reference proteome</keyword>
<accession>A0A162CVM9</accession>
<feature type="compositionally biased region" description="Basic residues" evidence="1">
    <location>
        <begin position="94"/>
        <end position="110"/>
    </location>
</feature>
<dbReference type="EMBL" id="LRGB01012544">
    <property type="protein sequence ID" value="KZR99823.1"/>
    <property type="molecule type" value="Genomic_DNA"/>
</dbReference>
<evidence type="ECO:0000313" key="2">
    <source>
        <dbReference type="EMBL" id="KZR99823.1"/>
    </source>
</evidence>
<feature type="compositionally biased region" description="Polar residues" evidence="1">
    <location>
        <begin position="111"/>
        <end position="136"/>
    </location>
</feature>
<feature type="compositionally biased region" description="Polar residues" evidence="1">
    <location>
        <begin position="34"/>
        <end position="52"/>
    </location>
</feature>
<gene>
    <name evidence="2" type="ORF">APZ42_004169</name>
</gene>
<evidence type="ECO:0000256" key="1">
    <source>
        <dbReference type="SAM" id="MobiDB-lite"/>
    </source>
</evidence>
<feature type="compositionally biased region" description="Polar residues" evidence="1">
    <location>
        <begin position="7"/>
        <end position="17"/>
    </location>
</feature>
<sequence>MAKKRTSNLASRSQPKSIQKFHKRKARNKLVGTYSGNRASTEGMHSNSSSGKVKTKYQEKQNTARIATKCREGKDSSNQNPGLIYESELERTVRLRMAKQKSSSKKHTSFKRNTTSSNGSRRQVSAISQTANASNNPFQSNLKACNLTSKNGDKANSLVDSLTSSKPKTVNIWKFNDGTTVKKIY</sequence>
<dbReference type="AlphaFoldDB" id="A0A162CVM9"/>
<feature type="compositionally biased region" description="Basic residues" evidence="1">
    <location>
        <begin position="19"/>
        <end position="28"/>
    </location>
</feature>
<name>A0A162CVM9_9CRUS</name>
<dbReference type="Proteomes" id="UP000076858">
    <property type="component" value="Unassembled WGS sequence"/>
</dbReference>